<evidence type="ECO:0000256" key="5">
    <source>
        <dbReference type="ARBA" id="ARBA00022490"/>
    </source>
</evidence>
<comment type="similarity">
    <text evidence="3">Belongs to the SRP68 family.</text>
</comment>
<keyword evidence="6" id="KW-0694">RNA-binding</keyword>
<feature type="domain" description="Plastocyanin-like" evidence="13">
    <location>
        <begin position="1195"/>
        <end position="1225"/>
    </location>
</feature>
<keyword evidence="11" id="KW-0472">Membrane</keyword>
<evidence type="ECO:0000256" key="3">
    <source>
        <dbReference type="ARBA" id="ARBA00009352"/>
    </source>
</evidence>
<keyword evidence="5" id="KW-0963">Cytoplasm</keyword>
<feature type="domain" description="Plastocyanin-like" evidence="12">
    <location>
        <begin position="857"/>
        <end position="1014"/>
    </location>
</feature>
<evidence type="ECO:0000256" key="7">
    <source>
        <dbReference type="ARBA" id="ARBA00023135"/>
    </source>
</evidence>
<dbReference type="GO" id="GO:0005047">
    <property type="term" value="F:signal recognition particle binding"/>
    <property type="evidence" value="ECO:0007669"/>
    <property type="project" value="InterPro"/>
</dbReference>
<dbReference type="InterPro" id="IPR011706">
    <property type="entry name" value="Cu-oxidase_C"/>
</dbReference>
<evidence type="ECO:0000313" key="15">
    <source>
        <dbReference type="EMBL" id="TRX87881.1"/>
    </source>
</evidence>
<evidence type="ECO:0000256" key="1">
    <source>
        <dbReference type="ARBA" id="ARBA00004496"/>
    </source>
</evidence>
<dbReference type="GO" id="GO:0030942">
    <property type="term" value="F:endoplasmic reticulum signal peptide binding"/>
    <property type="evidence" value="ECO:0007669"/>
    <property type="project" value="InterPro"/>
</dbReference>
<evidence type="ECO:0000256" key="11">
    <source>
        <dbReference type="SAM" id="Phobius"/>
    </source>
</evidence>
<dbReference type="Gene3D" id="2.60.40.420">
    <property type="entry name" value="Cupredoxins - blue copper proteins"/>
    <property type="match status" value="4"/>
</dbReference>
<evidence type="ECO:0000256" key="9">
    <source>
        <dbReference type="ARBA" id="ARBA00023274"/>
    </source>
</evidence>
<dbReference type="Pfam" id="PF00394">
    <property type="entry name" value="Cu-oxidase"/>
    <property type="match status" value="1"/>
</dbReference>
<organism evidence="15 16">
    <name type="scientific">Xylaria flabelliformis</name>
    <dbReference type="NCBI Taxonomy" id="2512241"/>
    <lineage>
        <taxon>Eukaryota</taxon>
        <taxon>Fungi</taxon>
        <taxon>Dikarya</taxon>
        <taxon>Ascomycota</taxon>
        <taxon>Pezizomycotina</taxon>
        <taxon>Sordariomycetes</taxon>
        <taxon>Xylariomycetidae</taxon>
        <taxon>Xylariales</taxon>
        <taxon>Xylariaceae</taxon>
        <taxon>Xylaria</taxon>
    </lineage>
</organism>
<dbReference type="Pfam" id="PF07731">
    <property type="entry name" value="Cu-oxidase_2"/>
    <property type="match status" value="1"/>
</dbReference>
<dbReference type="GO" id="GO:0005730">
    <property type="term" value="C:nucleolus"/>
    <property type="evidence" value="ECO:0007669"/>
    <property type="project" value="UniProtKB-SubCell"/>
</dbReference>
<evidence type="ECO:0000259" key="13">
    <source>
        <dbReference type="Pfam" id="PF07731"/>
    </source>
</evidence>
<dbReference type="PANTHER" id="PTHR12860:SF0">
    <property type="entry name" value="SIGNAL RECOGNITION PARTICLE SUBUNIT SRP68"/>
    <property type="match status" value="1"/>
</dbReference>
<keyword evidence="11" id="KW-0812">Transmembrane</keyword>
<keyword evidence="16" id="KW-1185">Reference proteome</keyword>
<dbReference type="GO" id="GO:0008312">
    <property type="term" value="F:7S RNA binding"/>
    <property type="evidence" value="ECO:0007669"/>
    <property type="project" value="InterPro"/>
</dbReference>
<dbReference type="STRING" id="2512241.A0A553HIV8"/>
<feature type="transmembrane region" description="Helical" evidence="11">
    <location>
        <begin position="644"/>
        <end position="668"/>
    </location>
</feature>
<protein>
    <recommendedName>
        <fullName evidence="10">Signal recognition particle subunit SRP68</fullName>
    </recommendedName>
</protein>
<evidence type="ECO:0000256" key="2">
    <source>
        <dbReference type="ARBA" id="ARBA00004604"/>
    </source>
</evidence>
<keyword evidence="7" id="KW-0733">Signal recognition particle</keyword>
<dbReference type="OrthoDB" id="10255118at2759"/>
<dbReference type="GO" id="GO:0006614">
    <property type="term" value="P:SRP-dependent cotranslational protein targeting to membrane"/>
    <property type="evidence" value="ECO:0007669"/>
    <property type="project" value="InterPro"/>
</dbReference>
<gene>
    <name evidence="15" type="ORF">FHL15_011220</name>
</gene>
<evidence type="ECO:0000259" key="14">
    <source>
        <dbReference type="Pfam" id="PF07732"/>
    </source>
</evidence>
<dbReference type="GO" id="GO:0005507">
    <property type="term" value="F:copper ion binding"/>
    <property type="evidence" value="ECO:0007669"/>
    <property type="project" value="InterPro"/>
</dbReference>
<proteinExistence type="inferred from homology"/>
<evidence type="ECO:0000259" key="12">
    <source>
        <dbReference type="Pfam" id="PF00394"/>
    </source>
</evidence>
<evidence type="ECO:0000313" key="16">
    <source>
        <dbReference type="Proteomes" id="UP000319160"/>
    </source>
</evidence>
<reference evidence="16" key="1">
    <citation type="submission" date="2019-06" db="EMBL/GenBank/DDBJ databases">
        <title>Draft genome sequence of the griseofulvin-producing fungus Xylaria cubensis strain G536.</title>
        <authorList>
            <person name="Mead M.E."/>
            <person name="Raja H.A."/>
            <person name="Steenwyk J.L."/>
            <person name="Knowles S.L."/>
            <person name="Oberlies N.H."/>
            <person name="Rokas A."/>
        </authorList>
    </citation>
    <scope>NUCLEOTIDE SEQUENCE [LARGE SCALE GENOMIC DNA]</scope>
    <source>
        <strain evidence="16">G536</strain>
    </source>
</reference>
<dbReference type="AlphaFoldDB" id="A0A553HIV8"/>
<dbReference type="InterPro" id="IPR026258">
    <property type="entry name" value="SRP68"/>
</dbReference>
<name>A0A553HIV8_9PEZI</name>
<keyword evidence="9" id="KW-0687">Ribonucleoprotein</keyword>
<dbReference type="EMBL" id="VFLP01000112">
    <property type="protein sequence ID" value="TRX87881.1"/>
    <property type="molecule type" value="Genomic_DNA"/>
</dbReference>
<keyword evidence="11" id="KW-1133">Transmembrane helix</keyword>
<dbReference type="Gene3D" id="1.10.3450.40">
    <property type="entry name" value="Signal recognition particle, SRP68 subunit, RNA-binding domain"/>
    <property type="match status" value="1"/>
</dbReference>
<evidence type="ECO:0000256" key="8">
    <source>
        <dbReference type="ARBA" id="ARBA00023242"/>
    </source>
</evidence>
<evidence type="ECO:0000256" key="6">
    <source>
        <dbReference type="ARBA" id="ARBA00022884"/>
    </source>
</evidence>
<keyword evidence="8" id="KW-0539">Nucleus</keyword>
<dbReference type="GO" id="GO:0016491">
    <property type="term" value="F:oxidoreductase activity"/>
    <property type="evidence" value="ECO:0007669"/>
    <property type="project" value="InterPro"/>
</dbReference>
<evidence type="ECO:0000256" key="4">
    <source>
        <dbReference type="ARBA" id="ARBA00010609"/>
    </source>
</evidence>
<dbReference type="SUPFAM" id="SSF49503">
    <property type="entry name" value="Cupredoxins"/>
    <property type="match status" value="3"/>
</dbReference>
<dbReference type="InterPro" id="IPR034652">
    <property type="entry name" value="SRP68-RBD"/>
</dbReference>
<comment type="subcellular location">
    <subcellularLocation>
        <location evidence="1">Cytoplasm</location>
    </subcellularLocation>
    <subcellularLocation>
        <location evidence="2">Nucleus</location>
        <location evidence="2">Nucleolus</location>
    </subcellularLocation>
</comment>
<dbReference type="CDD" id="cd04205">
    <property type="entry name" value="CuRO_2_LCC_like"/>
    <property type="match status" value="1"/>
</dbReference>
<feature type="domain" description="Plastocyanin-like" evidence="14">
    <location>
        <begin position="737"/>
        <end position="847"/>
    </location>
</feature>
<dbReference type="InterPro" id="IPR001117">
    <property type="entry name" value="Cu-oxidase_2nd"/>
</dbReference>
<evidence type="ECO:0000256" key="10">
    <source>
        <dbReference type="ARBA" id="ARBA00029498"/>
    </source>
</evidence>
<dbReference type="GO" id="GO:0005786">
    <property type="term" value="C:signal recognition particle, endoplasmic reticulum targeting"/>
    <property type="evidence" value="ECO:0007669"/>
    <property type="project" value="UniProtKB-KW"/>
</dbReference>
<dbReference type="InterPro" id="IPR038253">
    <property type="entry name" value="SRP68_N_sf"/>
</dbReference>
<dbReference type="CDD" id="cd13857">
    <property type="entry name" value="CuRO_1_Diphenol_Ox"/>
    <property type="match status" value="1"/>
</dbReference>
<dbReference type="Pfam" id="PF07732">
    <property type="entry name" value="Cu-oxidase_3"/>
    <property type="match status" value="1"/>
</dbReference>
<accession>A0A553HIV8</accession>
<dbReference type="PANTHER" id="PTHR12860">
    <property type="entry name" value="SIGNAL RECOGNITION PARTICLE 68 KDA PROTEIN"/>
    <property type="match status" value="1"/>
</dbReference>
<dbReference type="Proteomes" id="UP000319160">
    <property type="component" value="Unassembled WGS sequence"/>
</dbReference>
<dbReference type="CDD" id="cd15481">
    <property type="entry name" value="SRP68-RBD"/>
    <property type="match status" value="1"/>
</dbReference>
<comment type="similarity">
    <text evidence="4">Belongs to the multicopper oxidase family.</text>
</comment>
<sequence>MDITNFVVSARNQALLYGDYTTYHRLLAKKLHASRRRLNIATKNRSKFVKRDPVTAQQIAENHGFLHLVLLTAERAWAHAMRLKALHAADAKGITGRTRSHIISRLDKGARAAEHLVRILSDTTAAVPATDIDLLEARAYAAMLRGAADFEGQNWEECMRSYATARIIYSALMTSIRGDILKDLLSETIDPSIRYAAYQSKVPRTLAIPTIARKAFLSSDEALVAQINTLAPSLLKQGDAAAEKGQADVPNAPHTITWRSRQVAIEDASIALAIASTEAATARLAEKLKSSDVVLPKEMAAAYDEVLIASQDAADATKHAIDELKEEGVPQSDSRIQSLQITRTAVNYQMISWRIGRNRVLSGEHDGALLDSAPNTTRKSKKDASLHKAKIEPPGRKVARLKEKVVLYDATLQSLESIKELPGVAADEGLLRQVDATTKYFHALKCLSIARSHSLVDQSSNALALTKYAYDQSVQAAAFYSENGASSSDSPILSIEIRQTDIQFLHNLLKGELQRCRAIVEIDNLRDKAKLTSSQVNTPLVDRLREYPEDGVDLENLVDYPPRIQPIPVKPLFFDVAWNYIEYPGKAPAAPAELEEEPTQNAEPPKKRGWFGFGRLNLLVMDDHEDSEPMISERNRQRRTIPSWLYVALYACLYILILALGVALGFGLGRYRTILYHPTTAQTDYSGRHYVVPDGLDVVAPGQLVNTEELDLNTGFVVSSRSRIREYVFNITLALAAPDGFRKPMILANGRSPGPLIEANIGDTIRVHVNNFLPDSSTSIHWHGIDQRNTTWMDGVVGVSQCGIPPGGSFIYEFTVGGQRGTFWWHAHLSVQYSDGLYGPIVIHDPDERVPETDDEKIVFVSDVYHTYGSVILPSYLNTTSKWVPFESGVEPLADNILLNGQGTYDCTVISTTYPPPSTNALRPSSNFEPSCTGGQLYSTKIRTGQRVRLRLINSSSFLSYYFTIDNHTLSIVELDGIEISPMPARGIYLNIGQRASVIVTANQTSGNYYIRATLPQTCFLPYVPYSSAGLAAGQYAARGILSYDDVPVDSSPIGVMGNVSNPYGVENNGARGDVWEGCDDMPFDLPKPMREIGAYDIHEDNMLYIEYMFRQAQDVNRIFINKTAYVPLSNNATLWKAMEQEFVPSKANSYNSWDFGLSQQVLLVPEADKGAQIVINSRDAMEHPWHLQPLLPNIPAFSHVVIRFEADNPGLWALHCHVAWHMEAERPDDLKALVRNMDPETRTRSQSFCGAQSRSGR</sequence>
<dbReference type="InterPro" id="IPR011707">
    <property type="entry name" value="Cu-oxidase-like_N"/>
</dbReference>
<comment type="caution">
    <text evidence="15">The sequence shown here is derived from an EMBL/GenBank/DDBJ whole genome shotgun (WGS) entry which is preliminary data.</text>
</comment>
<dbReference type="Pfam" id="PF16969">
    <property type="entry name" value="SRP68"/>
    <property type="match status" value="1"/>
</dbReference>
<dbReference type="InterPro" id="IPR008972">
    <property type="entry name" value="Cupredoxin"/>
</dbReference>